<dbReference type="PANTHER" id="PTHR14359">
    <property type="entry name" value="HOMO-OLIGOMERIC FLAVIN CONTAINING CYS DECARBOXYLASE FAMILY"/>
    <property type="match status" value="1"/>
</dbReference>
<dbReference type="AlphaFoldDB" id="A0A0H5QH68"/>
<dbReference type="InterPro" id="IPR003382">
    <property type="entry name" value="Flavoprotein"/>
</dbReference>
<dbReference type="GO" id="GO:0071513">
    <property type="term" value="C:phosphopantothenoylcysteine decarboxylase complex"/>
    <property type="evidence" value="ECO:0007669"/>
    <property type="project" value="TreeGrafter"/>
</dbReference>
<comment type="similarity">
    <text evidence="2">Belongs to the HFCD (homooligomeric flavin containing Cys decarboxylase) superfamily.</text>
</comment>
<sequence>MLNDNFFMPSDQVVHPPHILVGVSGSVASIKAAELVSSLSCLGEVRLILTDAAKHFVDANELSTTQIYYNENEWETYQKRGDPVLHIELRRWADIFLIAPLSANSLAKLSYGISDNLLTCTARAWQTGIKPLVIAPAMNTAMWDHPVTTEHISRLTQWGVHVVPPVEKTLICGDAGMGAMANIDTLVDVISKLVAQIFE</sequence>
<feature type="domain" description="Flavoprotein" evidence="3">
    <location>
        <begin position="18"/>
        <end position="190"/>
    </location>
</feature>
<dbReference type="Pfam" id="PF02441">
    <property type="entry name" value="Flavoprotein"/>
    <property type="match status" value="1"/>
</dbReference>
<dbReference type="Gene3D" id="3.40.50.1950">
    <property type="entry name" value="Flavin prenyltransferase-like"/>
    <property type="match status" value="1"/>
</dbReference>
<dbReference type="GO" id="GO:0015937">
    <property type="term" value="P:coenzyme A biosynthetic process"/>
    <property type="evidence" value="ECO:0007669"/>
    <property type="project" value="UniProtKB-KW"/>
</dbReference>
<dbReference type="PANTHER" id="PTHR14359:SF6">
    <property type="entry name" value="PHOSPHOPANTOTHENOYLCYSTEINE DECARBOXYLASE"/>
    <property type="match status" value="1"/>
</dbReference>
<protein>
    <recommendedName>
        <fullName evidence="3">Flavoprotein domain-containing protein</fullName>
    </recommendedName>
</protein>
<dbReference type="GO" id="GO:0010181">
    <property type="term" value="F:FMN binding"/>
    <property type="evidence" value="ECO:0007669"/>
    <property type="project" value="TreeGrafter"/>
</dbReference>
<evidence type="ECO:0000313" key="4">
    <source>
        <dbReference type="EMBL" id="CRZ00681.1"/>
    </source>
</evidence>
<dbReference type="GO" id="GO:0004633">
    <property type="term" value="F:phosphopantothenoylcysteine decarboxylase activity"/>
    <property type="evidence" value="ECO:0007669"/>
    <property type="project" value="TreeGrafter"/>
</dbReference>
<reference evidence="4" key="1">
    <citation type="submission" date="2015-04" db="EMBL/GenBank/DDBJ databases">
        <title>The genome sequence of the plant pathogenic Rhizarian Plasmodiophora brassicae reveals insights in its biotrophic life cycle and the origin of chitin synthesis.</title>
        <authorList>
            <person name="Schwelm A."/>
            <person name="Fogelqvist J."/>
            <person name="Knaust A."/>
            <person name="Julke S."/>
            <person name="Lilja T."/>
            <person name="Dhandapani V."/>
            <person name="Bonilla-Rosso G."/>
            <person name="Karlsson M."/>
            <person name="Shevchenko A."/>
            <person name="Choi S.R."/>
            <person name="Kim H.G."/>
            <person name="Park J.Y."/>
            <person name="Lim Y.P."/>
            <person name="Ludwig-Muller J."/>
            <person name="Dixelius C."/>
        </authorList>
    </citation>
    <scope>NUCLEOTIDE SEQUENCE</scope>
    <source>
        <tissue evidence="4">Potato root galls</tissue>
    </source>
</reference>
<name>A0A0H5QH68_9EUKA</name>
<keyword evidence="1" id="KW-0173">Coenzyme A biosynthesis</keyword>
<evidence type="ECO:0000259" key="3">
    <source>
        <dbReference type="Pfam" id="PF02441"/>
    </source>
</evidence>
<proteinExistence type="inferred from homology"/>
<dbReference type="SUPFAM" id="SSF52507">
    <property type="entry name" value="Homo-oligomeric flavin-containing Cys decarboxylases, HFCD"/>
    <property type="match status" value="1"/>
</dbReference>
<evidence type="ECO:0000256" key="2">
    <source>
        <dbReference type="ARBA" id="ARBA00038350"/>
    </source>
</evidence>
<evidence type="ECO:0000256" key="1">
    <source>
        <dbReference type="ARBA" id="ARBA00022993"/>
    </source>
</evidence>
<dbReference type="EMBL" id="HACM01000239">
    <property type="protein sequence ID" value="CRZ00681.1"/>
    <property type="molecule type" value="Transcribed_RNA"/>
</dbReference>
<organism evidence="4">
    <name type="scientific">Spongospora subterranea</name>
    <dbReference type="NCBI Taxonomy" id="70186"/>
    <lineage>
        <taxon>Eukaryota</taxon>
        <taxon>Sar</taxon>
        <taxon>Rhizaria</taxon>
        <taxon>Endomyxa</taxon>
        <taxon>Phytomyxea</taxon>
        <taxon>Plasmodiophorida</taxon>
        <taxon>Plasmodiophoridae</taxon>
        <taxon>Spongospora</taxon>
    </lineage>
</organism>
<dbReference type="InterPro" id="IPR036551">
    <property type="entry name" value="Flavin_trans-like"/>
</dbReference>
<accession>A0A0H5QH68</accession>